<proteinExistence type="predicted"/>
<reference evidence="2 3" key="1">
    <citation type="journal article" date="2011" name="Stand. Genomic Sci.">
        <title>Complete genome sequence of the gliding freshwater bacterium Fluviicola taffensis type strain (RW262).</title>
        <authorList>
            <person name="Woyke T."/>
            <person name="Chertkov O."/>
            <person name="Lapidus A."/>
            <person name="Nolan M."/>
            <person name="Lucas S."/>
            <person name="Del Rio T.G."/>
            <person name="Tice H."/>
            <person name="Cheng J.F."/>
            <person name="Tapia R."/>
            <person name="Han C."/>
            <person name="Goodwin L."/>
            <person name="Pitluck S."/>
            <person name="Liolios K."/>
            <person name="Pagani I."/>
            <person name="Ivanova N."/>
            <person name="Huntemann M."/>
            <person name="Mavromatis K."/>
            <person name="Mikhailova N."/>
            <person name="Pati A."/>
            <person name="Chen A."/>
            <person name="Palaniappan K."/>
            <person name="Land M."/>
            <person name="Hauser L."/>
            <person name="Brambilla E.M."/>
            <person name="Rohde M."/>
            <person name="Mwirichia R."/>
            <person name="Sikorski J."/>
            <person name="Tindall B.J."/>
            <person name="Goker M."/>
            <person name="Bristow J."/>
            <person name="Eisen J.A."/>
            <person name="Markowitz V."/>
            <person name="Hugenholtz P."/>
            <person name="Klenk H.P."/>
            <person name="Kyrpides N.C."/>
        </authorList>
    </citation>
    <scope>NUCLEOTIDE SEQUENCE [LARGE SCALE GENOMIC DNA]</scope>
    <source>
        <strain evidence="3">DSM 16823 / RW262 / RW262</strain>
    </source>
</reference>
<evidence type="ECO:0000313" key="2">
    <source>
        <dbReference type="EMBL" id="AEA45391.1"/>
    </source>
</evidence>
<evidence type="ECO:0008006" key="4">
    <source>
        <dbReference type="Google" id="ProtNLM"/>
    </source>
</evidence>
<feature type="transmembrane region" description="Helical" evidence="1">
    <location>
        <begin position="118"/>
        <end position="141"/>
    </location>
</feature>
<dbReference type="HOGENOM" id="CLU_1692907_0_0_10"/>
<dbReference type="STRING" id="755732.Fluta_3419"/>
<dbReference type="AlphaFoldDB" id="F2IBR5"/>
<protein>
    <recommendedName>
        <fullName evidence="4">DUF2975 domain-containing protein</fullName>
    </recommendedName>
</protein>
<dbReference type="EMBL" id="CP002542">
    <property type="protein sequence ID" value="AEA45391.1"/>
    <property type="molecule type" value="Genomic_DNA"/>
</dbReference>
<accession>F2IBR5</accession>
<keyword evidence="1" id="KW-0812">Transmembrane</keyword>
<keyword evidence="1" id="KW-1133">Transmembrane helix</keyword>
<feature type="transmembrane region" description="Helical" evidence="1">
    <location>
        <begin position="23"/>
        <end position="47"/>
    </location>
</feature>
<evidence type="ECO:0000313" key="3">
    <source>
        <dbReference type="Proteomes" id="UP000007463"/>
    </source>
</evidence>
<evidence type="ECO:0000256" key="1">
    <source>
        <dbReference type="SAM" id="Phobius"/>
    </source>
</evidence>
<dbReference type="Proteomes" id="UP000007463">
    <property type="component" value="Chromosome"/>
</dbReference>
<name>F2IBR5_FLUTR</name>
<reference evidence="3" key="2">
    <citation type="submission" date="2011-02" db="EMBL/GenBank/DDBJ databases">
        <title>The complete genome of Fluviicola taffensis DSM 16823.</title>
        <authorList>
            <consortium name="US DOE Joint Genome Institute (JGI-PGF)"/>
            <person name="Lucas S."/>
            <person name="Copeland A."/>
            <person name="Lapidus A."/>
            <person name="Bruce D."/>
            <person name="Goodwin L."/>
            <person name="Pitluck S."/>
            <person name="Kyrpides N."/>
            <person name="Mavromatis K."/>
            <person name="Ivanova N."/>
            <person name="Mikhailova N."/>
            <person name="Pagani I."/>
            <person name="Chertkov O."/>
            <person name="Detter J.C."/>
            <person name="Han C."/>
            <person name="Tapia R."/>
            <person name="Land M."/>
            <person name="Hauser L."/>
            <person name="Markowitz V."/>
            <person name="Cheng J.-F."/>
            <person name="Hugenholtz P."/>
            <person name="Woyke T."/>
            <person name="Wu D."/>
            <person name="Tindall B."/>
            <person name="Pomrenke H.G."/>
            <person name="Brambilla E."/>
            <person name="Klenk H.-P."/>
            <person name="Eisen J.A."/>
        </authorList>
    </citation>
    <scope>NUCLEOTIDE SEQUENCE [LARGE SCALE GENOMIC DNA]</scope>
    <source>
        <strain evidence="3">DSM 16823 / RW262 / RW262</strain>
    </source>
</reference>
<keyword evidence="1" id="KW-0472">Membrane</keyword>
<sequence length="155" mass="17791">MENWKTEESVDSLGVVVRNKRSLLLTVLCILTWVACGTYLMILLFSLSNSNLQRAFSNTSTSANTWFFFNSFVFPFCCALGAIFMFLLKRWGFWIYCIGQIPPIIYSIYSIVGMSGVFGSYMFFGLLMNCFPIAFLIMYALEMKKLTQKQVSIDF</sequence>
<organism evidence="2 3">
    <name type="scientific">Fluviicola taffensis (strain DSM 16823 / NCIMB 13979 / RW262)</name>
    <dbReference type="NCBI Taxonomy" id="755732"/>
    <lineage>
        <taxon>Bacteria</taxon>
        <taxon>Pseudomonadati</taxon>
        <taxon>Bacteroidota</taxon>
        <taxon>Flavobacteriia</taxon>
        <taxon>Flavobacteriales</taxon>
        <taxon>Crocinitomicaceae</taxon>
        <taxon>Fluviicola</taxon>
    </lineage>
</organism>
<feature type="transmembrane region" description="Helical" evidence="1">
    <location>
        <begin position="93"/>
        <end position="112"/>
    </location>
</feature>
<feature type="transmembrane region" description="Helical" evidence="1">
    <location>
        <begin position="67"/>
        <end position="88"/>
    </location>
</feature>
<dbReference type="KEGG" id="fte:Fluta_3419"/>
<keyword evidence="3" id="KW-1185">Reference proteome</keyword>
<dbReference type="OrthoDB" id="953972at2"/>
<dbReference type="RefSeq" id="WP_013688158.1">
    <property type="nucleotide sequence ID" value="NC_015321.1"/>
</dbReference>
<gene>
    <name evidence="2" type="ordered locus">Fluta_3419</name>
</gene>